<sequence length="63" mass="7201">MHARFERERRRTDRGAATEQLRGQGGPSGIRVAVVRREARQACTSPRDDNRTHECGPLIEDDR</sequence>
<comment type="caution">
    <text evidence="2">The sequence shown here is derived from an EMBL/GenBank/DDBJ whole genome shotgun (WGS) entry which is preliminary data.</text>
</comment>
<dbReference type="EMBL" id="BAAAPL010000001">
    <property type="protein sequence ID" value="GAA1690552.1"/>
    <property type="molecule type" value="Genomic_DNA"/>
</dbReference>
<keyword evidence="3" id="KW-1185">Reference proteome</keyword>
<name>A0ABN2HN18_9MICO</name>
<feature type="compositionally biased region" description="Basic and acidic residues" evidence="1">
    <location>
        <begin position="35"/>
        <end position="54"/>
    </location>
</feature>
<proteinExistence type="predicted"/>
<reference evidence="2 3" key="1">
    <citation type="journal article" date="2019" name="Int. J. Syst. Evol. Microbiol.">
        <title>The Global Catalogue of Microorganisms (GCM) 10K type strain sequencing project: providing services to taxonomists for standard genome sequencing and annotation.</title>
        <authorList>
            <consortium name="The Broad Institute Genomics Platform"/>
            <consortium name="The Broad Institute Genome Sequencing Center for Infectious Disease"/>
            <person name="Wu L."/>
            <person name="Ma J."/>
        </authorList>
    </citation>
    <scope>NUCLEOTIDE SEQUENCE [LARGE SCALE GENOMIC DNA]</scope>
    <source>
        <strain evidence="2 3">JCM 15577</strain>
    </source>
</reference>
<protein>
    <submittedName>
        <fullName evidence="2">Uncharacterized protein</fullName>
    </submittedName>
</protein>
<evidence type="ECO:0000313" key="2">
    <source>
        <dbReference type="EMBL" id="GAA1690552.1"/>
    </source>
</evidence>
<feature type="compositionally biased region" description="Basic and acidic residues" evidence="1">
    <location>
        <begin position="1"/>
        <end position="16"/>
    </location>
</feature>
<gene>
    <name evidence="2" type="ORF">GCM10009808_04390</name>
</gene>
<evidence type="ECO:0000256" key="1">
    <source>
        <dbReference type="SAM" id="MobiDB-lite"/>
    </source>
</evidence>
<accession>A0ABN2HN18</accession>
<feature type="region of interest" description="Disordered" evidence="1">
    <location>
        <begin position="1"/>
        <end position="63"/>
    </location>
</feature>
<evidence type="ECO:0000313" key="3">
    <source>
        <dbReference type="Proteomes" id="UP001501690"/>
    </source>
</evidence>
<organism evidence="2 3">
    <name type="scientific">Microbacterium sediminicola</name>
    <dbReference type="NCBI Taxonomy" id="415210"/>
    <lineage>
        <taxon>Bacteria</taxon>
        <taxon>Bacillati</taxon>
        <taxon>Actinomycetota</taxon>
        <taxon>Actinomycetes</taxon>
        <taxon>Micrococcales</taxon>
        <taxon>Microbacteriaceae</taxon>
        <taxon>Microbacterium</taxon>
    </lineage>
</organism>
<dbReference type="Proteomes" id="UP001501690">
    <property type="component" value="Unassembled WGS sequence"/>
</dbReference>